<evidence type="ECO:0000313" key="4">
    <source>
        <dbReference type="Proteomes" id="UP001378960"/>
    </source>
</evidence>
<reference evidence="3 4" key="1">
    <citation type="journal article" date="2023" name="Elife">
        <title>Identification of key yeast species and microbe-microbe interactions impacting larval growth of Drosophila in the wild.</title>
        <authorList>
            <person name="Mure A."/>
            <person name="Sugiura Y."/>
            <person name="Maeda R."/>
            <person name="Honda K."/>
            <person name="Sakurai N."/>
            <person name="Takahashi Y."/>
            <person name="Watada M."/>
            <person name="Katoh T."/>
            <person name="Gotoh A."/>
            <person name="Gotoh Y."/>
            <person name="Taniguchi I."/>
            <person name="Nakamura K."/>
            <person name="Hayashi T."/>
            <person name="Katayama T."/>
            <person name="Uemura T."/>
            <person name="Hattori Y."/>
        </authorList>
    </citation>
    <scope>NUCLEOTIDE SEQUENCE [LARGE SCALE GENOMIC DNA]</scope>
    <source>
        <strain evidence="3 4">PK-24</strain>
    </source>
</reference>
<comment type="caution">
    <text evidence="3">The sequence shown here is derived from an EMBL/GenBank/DDBJ whole genome shotgun (WGS) entry which is preliminary data.</text>
</comment>
<feature type="region of interest" description="Disordered" evidence="2">
    <location>
        <begin position="621"/>
        <end position="672"/>
    </location>
</feature>
<feature type="compositionally biased region" description="Low complexity" evidence="2">
    <location>
        <begin position="423"/>
        <end position="453"/>
    </location>
</feature>
<accession>A0AAV5RCR4</accession>
<keyword evidence="4" id="KW-1185">Reference proteome</keyword>
<sequence length="672" mass="78925">MNDPIHDKKLSNTGSNSKNDEKFEIQRKLSLYDNTLKMVLDSIKKGDLKDGQDLQSLFVGMSNDFQVNKIIDDININKIQKLKINDDIAVSFEPLKYIGDFGIDEELPDNIVDINANTTPDEYIQQMIQIINQGKEELENKINSKSKTSSDRKYNQLLFDTINDNMEAAHDAANNRNNEQNTFNVPIVENEEKKQINEPEHEEDDDDTGICECDECKIYNINANKSNNDNDNDNDNANDFSVQFNNGSNTNSKKIINNNSNNNSNSNNNANNITNNKLVNLQNLFEDEIAAAIANFFENNKHLFPYFNNEQLKMLTENKPRVSVDAFTKHLNQYQKDRSKAIKDLTFADMADMASYVFEKEMKDRDVDVDFKFRLQHHQQQLEKHHQLQQEHQNLKLQHQYYKQKHQQLMDQCEMAKNDLTTNSNSNSNPNSRSNSNPNINSSVNVNSHANPNGNIKANMNSDISSNNQNTQRKTKKKLKKKKQHTGLQYINDNSTDEERKRLQRHCLQMLFMNDTNNNDQQHKQQQQQKKKKNKKKKKNGVNTFNNEISTINHVGYNNPANTDWLCELCEYKIVYGEIPIFLTEWLQKKANNQEKMENYQRYLLAQRKELKREQLQRNNNYNDKHNFNHNHHNHHQNCEHDHENEHQYEHDHNHQHSHEHNHNHNHNHEHE</sequence>
<feature type="compositionally biased region" description="Basic residues" evidence="2">
    <location>
        <begin position="529"/>
        <end position="540"/>
    </location>
</feature>
<feature type="compositionally biased region" description="Acidic residues" evidence="2">
    <location>
        <begin position="200"/>
        <end position="209"/>
    </location>
</feature>
<feature type="region of interest" description="Disordered" evidence="2">
    <location>
        <begin position="174"/>
        <end position="209"/>
    </location>
</feature>
<protein>
    <submittedName>
        <fullName evidence="3">Uncharacterized protein</fullName>
    </submittedName>
</protein>
<evidence type="ECO:0000256" key="2">
    <source>
        <dbReference type="SAM" id="MobiDB-lite"/>
    </source>
</evidence>
<organism evidence="3 4">
    <name type="scientific">Pichia kluyveri</name>
    <name type="common">Yeast</name>
    <dbReference type="NCBI Taxonomy" id="36015"/>
    <lineage>
        <taxon>Eukaryota</taxon>
        <taxon>Fungi</taxon>
        <taxon>Dikarya</taxon>
        <taxon>Ascomycota</taxon>
        <taxon>Saccharomycotina</taxon>
        <taxon>Pichiomycetes</taxon>
        <taxon>Pichiales</taxon>
        <taxon>Pichiaceae</taxon>
        <taxon>Pichia</taxon>
    </lineage>
</organism>
<feature type="compositionally biased region" description="Polar residues" evidence="2">
    <location>
        <begin position="454"/>
        <end position="466"/>
    </location>
</feature>
<feature type="compositionally biased region" description="Basic and acidic residues" evidence="2">
    <location>
        <begin position="637"/>
        <end position="672"/>
    </location>
</feature>
<feature type="compositionally biased region" description="Low complexity" evidence="2">
    <location>
        <begin position="237"/>
        <end position="251"/>
    </location>
</feature>
<feature type="coiled-coil region" evidence="1">
    <location>
        <begin position="378"/>
        <end position="405"/>
    </location>
</feature>
<feature type="compositionally biased region" description="Polar residues" evidence="2">
    <location>
        <begin position="174"/>
        <end position="184"/>
    </location>
</feature>
<evidence type="ECO:0000313" key="3">
    <source>
        <dbReference type="EMBL" id="GMM48992.1"/>
    </source>
</evidence>
<gene>
    <name evidence="3" type="ORF">DAPK24_055900</name>
</gene>
<name>A0AAV5RCR4_PICKL</name>
<dbReference type="Proteomes" id="UP001378960">
    <property type="component" value="Unassembled WGS sequence"/>
</dbReference>
<feature type="region of interest" description="Disordered" evidence="2">
    <location>
        <begin position="223"/>
        <end position="251"/>
    </location>
</feature>
<feature type="region of interest" description="Disordered" evidence="2">
    <location>
        <begin position="419"/>
        <end position="499"/>
    </location>
</feature>
<keyword evidence="1" id="KW-0175">Coiled coil</keyword>
<evidence type="ECO:0000256" key="1">
    <source>
        <dbReference type="SAM" id="Coils"/>
    </source>
</evidence>
<feature type="compositionally biased region" description="Basic residues" evidence="2">
    <location>
        <begin position="473"/>
        <end position="485"/>
    </location>
</feature>
<feature type="region of interest" description="Disordered" evidence="2">
    <location>
        <begin position="518"/>
        <end position="542"/>
    </location>
</feature>
<proteinExistence type="predicted"/>
<feature type="compositionally biased region" description="Low complexity" evidence="2">
    <location>
        <begin position="518"/>
        <end position="528"/>
    </location>
</feature>
<dbReference type="EMBL" id="BTGB01000009">
    <property type="protein sequence ID" value="GMM48992.1"/>
    <property type="molecule type" value="Genomic_DNA"/>
</dbReference>
<feature type="compositionally biased region" description="Basic and acidic residues" evidence="2">
    <location>
        <begin position="190"/>
        <end position="199"/>
    </location>
</feature>
<dbReference type="AlphaFoldDB" id="A0AAV5RCR4"/>